<dbReference type="InterPro" id="IPR001509">
    <property type="entry name" value="Epimerase_deHydtase"/>
</dbReference>
<dbReference type="InterPro" id="IPR036291">
    <property type="entry name" value="NAD(P)-bd_dom_sf"/>
</dbReference>
<dbReference type="KEGG" id="hav:AT03_13770"/>
<dbReference type="SUPFAM" id="SSF51735">
    <property type="entry name" value="NAD(P)-binding Rossmann-fold domains"/>
    <property type="match status" value="1"/>
</dbReference>
<dbReference type="EMBL" id="CP009706">
    <property type="protein sequence ID" value="AIU73355.1"/>
    <property type="molecule type" value="Genomic_DNA"/>
</dbReference>
<keyword evidence="3" id="KW-1185">Reference proteome</keyword>
<dbReference type="Proteomes" id="UP000029986">
    <property type="component" value="Chromosome"/>
</dbReference>
<sequence>MNKTVAVTGGTGFIGKHIVDNLLARGLNVRALTRTARSDTRSNITWICGRLEDPDSLAKFVDGANFVVHCAGQVRGHNEDIFTQCNVTGSLHVMRAAKESGSCERFLFMSSLAARYPELSWYANSKYIAEQRLIDMASDMSLGIFRPTAVYGPGDKELKPLFSWMLRGILLRFSSVETRLSLLHVSDLAEAVSQWLTTEQPQTHPYELCDGASDGYDWNRIQEIGVSIRNGSVQLVGVPLPLLKLIANVSTLASYLSGKEPMLTRSKIRELTHIDWSASNKTLSEHINWLPKIDLDYALRNGLF</sequence>
<dbReference type="HOGENOM" id="CLU_007383_6_1_6"/>
<dbReference type="AlphaFoldDB" id="A0A097R3R2"/>
<reference evidence="2 3" key="1">
    <citation type="journal article" date="2014" name="Gut Pathog.">
        <title>Gene clusters of Hafnia alvei strain FB1 important in survival and pathogenesis: a draft genome perspective.</title>
        <authorList>
            <person name="Tan J.Y."/>
            <person name="Yin W.F."/>
            <person name="Chan K.G."/>
        </authorList>
    </citation>
    <scope>NUCLEOTIDE SEQUENCE [LARGE SCALE GENOMIC DNA]</scope>
    <source>
        <strain evidence="2 3">FB1</strain>
    </source>
</reference>
<dbReference type="InterPro" id="IPR051207">
    <property type="entry name" value="ComplexI_NDUFA9_subunit"/>
</dbReference>
<dbReference type="PANTHER" id="PTHR12126">
    <property type="entry name" value="NADH-UBIQUINONE OXIDOREDUCTASE 39 KDA SUBUNIT-RELATED"/>
    <property type="match status" value="1"/>
</dbReference>
<proteinExistence type="predicted"/>
<dbReference type="Gene3D" id="3.40.50.720">
    <property type="entry name" value="NAD(P)-binding Rossmann-like Domain"/>
    <property type="match status" value="1"/>
</dbReference>
<feature type="domain" description="NAD-dependent epimerase/dehydratase" evidence="1">
    <location>
        <begin position="5"/>
        <end position="202"/>
    </location>
</feature>
<name>A0A097R3R2_HAFAL</name>
<dbReference type="eggNOG" id="COG0451">
    <property type="taxonomic scope" value="Bacteria"/>
</dbReference>
<dbReference type="PANTHER" id="PTHR12126:SF11">
    <property type="entry name" value="NADH DEHYDROGENASE [UBIQUINONE] 1 ALPHA SUBCOMPLEX SUBUNIT 9, MITOCHONDRIAL"/>
    <property type="match status" value="1"/>
</dbReference>
<organism evidence="2 3">
    <name type="scientific">Hafnia alvei FB1</name>
    <dbReference type="NCBI Taxonomy" id="1453496"/>
    <lineage>
        <taxon>Bacteria</taxon>
        <taxon>Pseudomonadati</taxon>
        <taxon>Pseudomonadota</taxon>
        <taxon>Gammaproteobacteria</taxon>
        <taxon>Enterobacterales</taxon>
        <taxon>Hafniaceae</taxon>
        <taxon>Hafnia</taxon>
    </lineage>
</organism>
<dbReference type="GO" id="GO:0044877">
    <property type="term" value="F:protein-containing complex binding"/>
    <property type="evidence" value="ECO:0007669"/>
    <property type="project" value="TreeGrafter"/>
</dbReference>
<dbReference type="RefSeq" id="WP_025802348.1">
    <property type="nucleotide sequence ID" value="NZ_CP009706.1"/>
</dbReference>
<evidence type="ECO:0000313" key="3">
    <source>
        <dbReference type="Proteomes" id="UP000029986"/>
    </source>
</evidence>
<gene>
    <name evidence="2" type="ORF">AT03_13770</name>
</gene>
<dbReference type="OrthoDB" id="9778052at2"/>
<dbReference type="PATRIC" id="fig|1453496.5.peg.2805"/>
<dbReference type="Pfam" id="PF01370">
    <property type="entry name" value="Epimerase"/>
    <property type="match status" value="1"/>
</dbReference>
<evidence type="ECO:0000259" key="1">
    <source>
        <dbReference type="Pfam" id="PF01370"/>
    </source>
</evidence>
<evidence type="ECO:0000313" key="2">
    <source>
        <dbReference type="EMBL" id="AIU73355.1"/>
    </source>
</evidence>
<accession>A0A097R3R2</accession>
<protein>
    <submittedName>
        <fullName evidence="2">Short-chain dehydrogenase</fullName>
    </submittedName>
</protein>